<name>A0ABR1MJM0_9PEZI</name>
<accession>A0ABR1MJM0</accession>
<feature type="compositionally biased region" description="Basic residues" evidence="1">
    <location>
        <begin position="51"/>
        <end position="75"/>
    </location>
</feature>
<evidence type="ECO:0000256" key="1">
    <source>
        <dbReference type="SAM" id="MobiDB-lite"/>
    </source>
</evidence>
<keyword evidence="3" id="KW-1185">Reference proteome</keyword>
<feature type="region of interest" description="Disordered" evidence="1">
    <location>
        <begin position="51"/>
        <end position="94"/>
    </location>
</feature>
<proteinExistence type="predicted"/>
<gene>
    <name evidence="2" type="ORF">IWX46DRAFT_670779</name>
</gene>
<evidence type="ECO:0000313" key="3">
    <source>
        <dbReference type="Proteomes" id="UP001365128"/>
    </source>
</evidence>
<dbReference type="Proteomes" id="UP001365128">
    <property type="component" value="Unassembled WGS sequence"/>
</dbReference>
<comment type="caution">
    <text evidence="2">The sequence shown here is derived from an EMBL/GenBank/DDBJ whole genome shotgun (WGS) entry which is preliminary data.</text>
</comment>
<dbReference type="EMBL" id="JBBPDW010000006">
    <property type="protein sequence ID" value="KAK7551403.1"/>
    <property type="molecule type" value="Genomic_DNA"/>
</dbReference>
<feature type="region of interest" description="Disordered" evidence="1">
    <location>
        <begin position="1"/>
        <end position="22"/>
    </location>
</feature>
<organism evidence="2 3">
    <name type="scientific">Phyllosticta citricarpa</name>
    <dbReference type="NCBI Taxonomy" id="55181"/>
    <lineage>
        <taxon>Eukaryota</taxon>
        <taxon>Fungi</taxon>
        <taxon>Dikarya</taxon>
        <taxon>Ascomycota</taxon>
        <taxon>Pezizomycotina</taxon>
        <taxon>Dothideomycetes</taxon>
        <taxon>Dothideomycetes incertae sedis</taxon>
        <taxon>Botryosphaeriales</taxon>
        <taxon>Phyllostictaceae</taxon>
        <taxon>Phyllosticta</taxon>
    </lineage>
</organism>
<sequence>MEQREEQRRSSKQSTWTAGCMAMGQMKAKTEMAWGGGDEEGGSQVHVWCRGGRRKAEGRRRRRRRRRHEGLRGKGRQQMVDTRQHRQSARTSEEKDGGVAGFFFFFFLAGRREISRFGNGSWRREEQWDFCRAQHRAAISLIPNVDGPGAPEPLRKLRGHSTKRTTQEFLASMAPAVSRRLRAVNMAAGGWIHVACHVWQTEGVCAAPLHSLLSSPCLADHGPWTMGAGRPVGSAACGYSPLG</sequence>
<reference evidence="2 3" key="1">
    <citation type="submission" date="2024-04" db="EMBL/GenBank/DDBJ databases">
        <title>Phyllosticta paracitricarpa is synonymous to the EU quarantine fungus P. citricarpa based on phylogenomic analyses.</title>
        <authorList>
            <consortium name="Lawrence Berkeley National Laboratory"/>
            <person name="Van Ingen-Buijs V.A."/>
            <person name="Van Westerhoven A.C."/>
            <person name="Haridas S."/>
            <person name="Skiadas P."/>
            <person name="Martin F."/>
            <person name="Groenewald J.Z."/>
            <person name="Crous P.W."/>
            <person name="Seidl M.F."/>
        </authorList>
    </citation>
    <scope>NUCLEOTIDE SEQUENCE [LARGE SCALE GENOMIC DNA]</scope>
    <source>
        <strain evidence="2 3">CBS 122670</strain>
    </source>
</reference>
<protein>
    <submittedName>
        <fullName evidence="2">Uncharacterized protein</fullName>
    </submittedName>
</protein>
<evidence type="ECO:0000313" key="2">
    <source>
        <dbReference type="EMBL" id="KAK7551403.1"/>
    </source>
</evidence>